<dbReference type="PROSITE" id="PS51257">
    <property type="entry name" value="PROKAR_LIPOPROTEIN"/>
    <property type="match status" value="1"/>
</dbReference>
<proteinExistence type="predicted"/>
<comment type="caution">
    <text evidence="1">The sequence shown here is derived from an EMBL/GenBank/DDBJ whole genome shotgun (WGS) entry which is preliminary data.</text>
</comment>
<organism evidence="1 2">
    <name type="scientific">Segatella copri</name>
    <dbReference type="NCBI Taxonomy" id="165179"/>
    <lineage>
        <taxon>Bacteria</taxon>
        <taxon>Pseudomonadati</taxon>
        <taxon>Bacteroidota</taxon>
        <taxon>Bacteroidia</taxon>
        <taxon>Bacteroidales</taxon>
        <taxon>Prevotellaceae</taxon>
        <taxon>Segatella</taxon>
    </lineage>
</organism>
<evidence type="ECO:0000313" key="1">
    <source>
        <dbReference type="EMBL" id="MBV3388445.1"/>
    </source>
</evidence>
<dbReference type="RefSeq" id="WP_217744801.1">
    <property type="nucleotide sequence ID" value="NZ_JAHOEI010000053.1"/>
</dbReference>
<gene>
    <name evidence="1" type="ORF">KSW82_11935</name>
</gene>
<evidence type="ECO:0000313" key="2">
    <source>
        <dbReference type="Proteomes" id="UP001196765"/>
    </source>
</evidence>
<protein>
    <recommendedName>
        <fullName evidence="3">Lipoprotein</fullName>
    </recommendedName>
</protein>
<accession>A0AAW4N324</accession>
<name>A0AAW4N324_9BACT</name>
<evidence type="ECO:0008006" key="3">
    <source>
        <dbReference type="Google" id="ProtNLM"/>
    </source>
</evidence>
<reference evidence="1" key="1">
    <citation type="submission" date="2021-06" db="EMBL/GenBank/DDBJ databases">
        <title>Collection of gut derived symbiotic bacterial strains cultured from healthy donors.</title>
        <authorList>
            <person name="Lin H."/>
            <person name="Littmann E."/>
            <person name="Pamer E.G."/>
        </authorList>
    </citation>
    <scope>NUCLEOTIDE SEQUENCE</scope>
    <source>
        <strain evidence="1">MSK.21.74</strain>
    </source>
</reference>
<dbReference type="Proteomes" id="UP001196765">
    <property type="component" value="Unassembled WGS sequence"/>
</dbReference>
<dbReference type="EMBL" id="JAHOEI010000053">
    <property type="protein sequence ID" value="MBV3388445.1"/>
    <property type="molecule type" value="Genomic_DNA"/>
</dbReference>
<dbReference type="AlphaFoldDB" id="A0AAW4N324"/>
<sequence length="167" mass="19530">MKRCLWMIFMVVGIWMLTGCSSDDDKLDSLPWNDKELFNQSFVLNQDGYCILDGKAPVCDIDRNVLNSWLVSYGWQPVGIYQMKENGKLAKTDYREGIKDYSPKVYEFLSENQLMTYYRDEDTRTFCFKKQDWSYDDATGIVIKTNKAGKVDDYTSIRDKGKGLEIW</sequence>